<dbReference type="Pfam" id="PF02944">
    <property type="entry name" value="BESS"/>
    <property type="match status" value="1"/>
</dbReference>
<dbReference type="EMBL" id="CAKOFQ010007033">
    <property type="protein sequence ID" value="CAH1987932.1"/>
    <property type="molecule type" value="Genomic_DNA"/>
</dbReference>
<feature type="compositionally biased region" description="Polar residues" evidence="2">
    <location>
        <begin position="116"/>
        <end position="136"/>
    </location>
</feature>
<feature type="region of interest" description="Disordered" evidence="2">
    <location>
        <begin position="281"/>
        <end position="314"/>
    </location>
</feature>
<dbReference type="OrthoDB" id="8038273at2759"/>
<comment type="caution">
    <text evidence="6">The sequence shown here is derived from an EMBL/GenBank/DDBJ whole genome shotgun (WGS) entry which is preliminary data.</text>
</comment>
<accession>A0A9P0LZT9</accession>
<dbReference type="PROSITE" id="PS51029">
    <property type="entry name" value="MADF"/>
    <property type="match status" value="1"/>
</dbReference>
<proteinExistence type="predicted"/>
<evidence type="ECO:0000259" key="4">
    <source>
        <dbReference type="PROSITE" id="PS51031"/>
    </source>
</evidence>
<dbReference type="EMBL" id="CAKOFQ010007687">
    <property type="protein sequence ID" value="CAH2006439.1"/>
    <property type="molecule type" value="Genomic_DNA"/>
</dbReference>
<keyword evidence="1" id="KW-0539">Nucleus</keyword>
<feature type="compositionally biased region" description="Polar residues" evidence="2">
    <location>
        <begin position="146"/>
        <end position="167"/>
    </location>
</feature>
<evidence type="ECO:0000259" key="3">
    <source>
        <dbReference type="PROSITE" id="PS51029"/>
    </source>
</evidence>
<feature type="domain" description="MADF" evidence="3">
    <location>
        <begin position="12"/>
        <end position="112"/>
    </location>
</feature>
<sequence>MRCEMENLDIEAFISMVEERPVIWDKTREDFKDRNKTKAAWQEIIDTFIYENLNEAEKAEIAKTLLQKWNNIRDSFVKSYKKNKSLKSGSGFRRIRKYIFHDQLQFLAKTIEHNTTTSSISQEKNTETMAQQNVDDSSNEGDSQIDQDMINSNISNPNASTAKQTPPQALLTKKRASAPKKRQDEFETKVLKILEKPDSIPTISEDKSFFNSILPIVENFDEDDKLQFRIEVLQLVQRFKRKQKCDAFNMTSDTNRSLPSFVPPATQSCSQQWTPTYHTLQCPQTSIPQSSTSFDPTTSRYDNNLEYPQSSIPQ</sequence>
<gene>
    <name evidence="5" type="ORF">ACAOBT_LOCUS18172</name>
    <name evidence="6" type="ORF">ACAOBT_LOCUS29090</name>
</gene>
<dbReference type="InterPro" id="IPR006578">
    <property type="entry name" value="MADF-dom"/>
</dbReference>
<comment type="subcellular location">
    <subcellularLocation>
        <location evidence="1">Nucleus</location>
    </subcellularLocation>
</comment>
<dbReference type="PROSITE" id="PS51031">
    <property type="entry name" value="BESS"/>
    <property type="match status" value="1"/>
</dbReference>
<dbReference type="AlphaFoldDB" id="A0A9P0LZT9"/>
<feature type="domain" description="BESS" evidence="4">
    <location>
        <begin position="203"/>
        <end position="242"/>
    </location>
</feature>
<organism evidence="6 7">
    <name type="scientific">Acanthoscelides obtectus</name>
    <name type="common">Bean weevil</name>
    <name type="synonym">Bruchus obtectus</name>
    <dbReference type="NCBI Taxonomy" id="200917"/>
    <lineage>
        <taxon>Eukaryota</taxon>
        <taxon>Metazoa</taxon>
        <taxon>Ecdysozoa</taxon>
        <taxon>Arthropoda</taxon>
        <taxon>Hexapoda</taxon>
        <taxon>Insecta</taxon>
        <taxon>Pterygota</taxon>
        <taxon>Neoptera</taxon>
        <taxon>Endopterygota</taxon>
        <taxon>Coleoptera</taxon>
        <taxon>Polyphaga</taxon>
        <taxon>Cucujiformia</taxon>
        <taxon>Chrysomeloidea</taxon>
        <taxon>Chrysomelidae</taxon>
        <taxon>Bruchinae</taxon>
        <taxon>Bruchini</taxon>
        <taxon>Acanthoscelides</taxon>
    </lineage>
</organism>
<dbReference type="PANTHER" id="PTHR12243:SF67">
    <property type="entry name" value="COREPRESSOR OF PANGOLIN, ISOFORM A-RELATED"/>
    <property type="match status" value="1"/>
</dbReference>
<reference evidence="6" key="1">
    <citation type="submission" date="2022-03" db="EMBL/GenBank/DDBJ databases">
        <authorList>
            <person name="Sayadi A."/>
        </authorList>
    </citation>
    <scope>NUCLEOTIDE SEQUENCE</scope>
</reference>
<dbReference type="GO" id="GO:0005634">
    <property type="term" value="C:nucleus"/>
    <property type="evidence" value="ECO:0007669"/>
    <property type="project" value="UniProtKB-SubCell"/>
</dbReference>
<feature type="region of interest" description="Disordered" evidence="2">
    <location>
        <begin position="116"/>
        <end position="182"/>
    </location>
</feature>
<dbReference type="GO" id="GO:0006357">
    <property type="term" value="P:regulation of transcription by RNA polymerase II"/>
    <property type="evidence" value="ECO:0007669"/>
    <property type="project" value="TreeGrafter"/>
</dbReference>
<name>A0A9P0LZT9_ACAOB</name>
<dbReference type="SMART" id="SM00595">
    <property type="entry name" value="MADF"/>
    <property type="match status" value="1"/>
</dbReference>
<evidence type="ECO:0000313" key="7">
    <source>
        <dbReference type="Proteomes" id="UP001152888"/>
    </source>
</evidence>
<keyword evidence="7" id="KW-1185">Reference proteome</keyword>
<evidence type="ECO:0008006" key="8">
    <source>
        <dbReference type="Google" id="ProtNLM"/>
    </source>
</evidence>
<dbReference type="InterPro" id="IPR039353">
    <property type="entry name" value="TF_Adf1"/>
</dbReference>
<dbReference type="GO" id="GO:0003677">
    <property type="term" value="F:DNA binding"/>
    <property type="evidence" value="ECO:0007669"/>
    <property type="project" value="InterPro"/>
</dbReference>
<dbReference type="PANTHER" id="PTHR12243">
    <property type="entry name" value="MADF DOMAIN TRANSCRIPTION FACTOR"/>
    <property type="match status" value="1"/>
</dbReference>
<dbReference type="Pfam" id="PF10545">
    <property type="entry name" value="MADF_DNA_bdg"/>
    <property type="match status" value="1"/>
</dbReference>
<evidence type="ECO:0000256" key="1">
    <source>
        <dbReference type="PROSITE-ProRule" id="PRU00371"/>
    </source>
</evidence>
<dbReference type="GO" id="GO:0005667">
    <property type="term" value="C:transcription regulator complex"/>
    <property type="evidence" value="ECO:0007669"/>
    <property type="project" value="TreeGrafter"/>
</dbReference>
<evidence type="ECO:0000256" key="2">
    <source>
        <dbReference type="SAM" id="MobiDB-lite"/>
    </source>
</evidence>
<evidence type="ECO:0000313" key="6">
    <source>
        <dbReference type="EMBL" id="CAH2006439.1"/>
    </source>
</evidence>
<protein>
    <recommendedName>
        <fullName evidence="8">MADF domain-containing protein</fullName>
    </recommendedName>
</protein>
<dbReference type="InterPro" id="IPR004210">
    <property type="entry name" value="BESS_motif"/>
</dbReference>
<evidence type="ECO:0000313" key="5">
    <source>
        <dbReference type="EMBL" id="CAH1987932.1"/>
    </source>
</evidence>
<dbReference type="Proteomes" id="UP001152888">
    <property type="component" value="Unassembled WGS sequence"/>
</dbReference>